<dbReference type="OrthoDB" id="6434152at2"/>
<organism evidence="1 2">
    <name type="scientific">Brenneria roseae subsp. americana</name>
    <dbReference type="NCBI Taxonomy" id="1508507"/>
    <lineage>
        <taxon>Bacteria</taxon>
        <taxon>Pseudomonadati</taxon>
        <taxon>Pseudomonadota</taxon>
        <taxon>Gammaproteobacteria</taxon>
        <taxon>Enterobacterales</taxon>
        <taxon>Pectobacteriaceae</taxon>
        <taxon>Brenneria</taxon>
    </lineage>
</organism>
<name>A0A2U1TTU2_9GAMM</name>
<comment type="caution">
    <text evidence="1">The sequence shown here is derived from an EMBL/GenBank/DDBJ whole genome shotgun (WGS) entry which is preliminary data.</text>
</comment>
<dbReference type="CDD" id="cd17468">
    <property type="entry name" value="T3SS_HrpP_C"/>
    <property type="match status" value="1"/>
</dbReference>
<dbReference type="Proteomes" id="UP000245138">
    <property type="component" value="Unassembled WGS sequence"/>
</dbReference>
<proteinExistence type="predicted"/>
<evidence type="ECO:0000313" key="1">
    <source>
        <dbReference type="EMBL" id="PWC12810.1"/>
    </source>
</evidence>
<dbReference type="AlphaFoldDB" id="A0A2U1TTU2"/>
<gene>
    <name evidence="1" type="ORF">B4923_09805</name>
</gene>
<sequence>MNNRLTSSPETAAPQALFSAQRSKSARLPDDGLHGNFWEAFTFSDGFEQAVQQEAPNHLPIAGLTPFTPVIPKDHGASAQYVTPSSWPPLQCELLEALDNIGYPPFSFSLQLPQLGDIDARLATLAPRGWDISLRFSRESYLGLKDRRESCRRALSDALGCPVNLNFDVRESCR</sequence>
<reference evidence="1 2" key="1">
    <citation type="submission" date="2018-04" db="EMBL/GenBank/DDBJ databases">
        <title>Brenneria corticis sp.nov.</title>
        <authorList>
            <person name="Li Y."/>
        </authorList>
    </citation>
    <scope>NUCLEOTIDE SEQUENCE [LARGE SCALE GENOMIC DNA]</scope>
    <source>
        <strain evidence="1 2">LMG 27715</strain>
    </source>
</reference>
<keyword evidence="2" id="KW-1185">Reference proteome</keyword>
<evidence type="ECO:0000313" key="2">
    <source>
        <dbReference type="Proteomes" id="UP000245138"/>
    </source>
</evidence>
<dbReference type="EMBL" id="QDKJ01000006">
    <property type="protein sequence ID" value="PWC12810.1"/>
    <property type="molecule type" value="Genomic_DNA"/>
</dbReference>
<dbReference type="InterPro" id="IPR049757">
    <property type="entry name" value="T3SS_HrpP-like_C"/>
</dbReference>
<accession>A0A2U1TTU2</accession>
<protein>
    <submittedName>
        <fullName evidence="1">Type III secretion protein</fullName>
    </submittedName>
</protein>
<dbReference type="RefSeq" id="WP_109054163.1">
    <property type="nucleotide sequence ID" value="NZ_QDKJ01000006.1"/>
</dbReference>